<organism evidence="1 2">
    <name type="scientific">Parabacteroides distasonis</name>
    <dbReference type="NCBI Taxonomy" id="823"/>
    <lineage>
        <taxon>Bacteria</taxon>
        <taxon>Pseudomonadati</taxon>
        <taxon>Bacteroidota</taxon>
        <taxon>Bacteroidia</taxon>
        <taxon>Bacteroidales</taxon>
        <taxon>Tannerellaceae</taxon>
        <taxon>Parabacteroides</taxon>
    </lineage>
</organism>
<reference evidence="2" key="1">
    <citation type="submission" date="2017-04" db="EMBL/GenBank/DDBJ databases">
        <title>Function of individual gut microbiota members based on whole genome sequencing of pure cultures obtained from chicken caecum.</title>
        <authorList>
            <person name="Medvecky M."/>
            <person name="Cejkova D."/>
            <person name="Polansky O."/>
            <person name="Karasova D."/>
            <person name="Kubasova T."/>
            <person name="Cizek A."/>
            <person name="Rychlik I."/>
        </authorList>
    </citation>
    <scope>NUCLEOTIDE SEQUENCE [LARGE SCALE GENOMIC DNA]</scope>
    <source>
        <strain evidence="2">An199</strain>
    </source>
</reference>
<dbReference type="EMBL" id="NFJX01000006">
    <property type="protein sequence ID" value="OUP19535.1"/>
    <property type="molecule type" value="Genomic_DNA"/>
</dbReference>
<evidence type="ECO:0000313" key="1">
    <source>
        <dbReference type="EMBL" id="OUP19535.1"/>
    </source>
</evidence>
<sequence>MCKIKNVNVGIKKLDFSTYRGKLVAFLTDGREVIVPLSFFPDIKNLPLSKRKEWMILDDQFFTFAHLSRVYSVEDLMKIA</sequence>
<evidence type="ECO:0008006" key="3">
    <source>
        <dbReference type="Google" id="ProtNLM"/>
    </source>
</evidence>
<evidence type="ECO:0000313" key="2">
    <source>
        <dbReference type="Proteomes" id="UP000195950"/>
    </source>
</evidence>
<proteinExistence type="predicted"/>
<accession>A0A1Y4IGU0</accession>
<dbReference type="Proteomes" id="UP000195950">
    <property type="component" value="Unassembled WGS sequence"/>
</dbReference>
<comment type="caution">
    <text evidence="1">The sequence shown here is derived from an EMBL/GenBank/DDBJ whole genome shotgun (WGS) entry which is preliminary data.</text>
</comment>
<dbReference type="Gene3D" id="3.30.2020.40">
    <property type="entry name" value="Uncharacterised protein PF10387, DUF2442"/>
    <property type="match status" value="1"/>
</dbReference>
<gene>
    <name evidence="1" type="ORF">B5F32_08380</name>
</gene>
<protein>
    <recommendedName>
        <fullName evidence="3">DUF2442 domain-containing protein</fullName>
    </recommendedName>
</protein>
<name>A0A1Y4IGU0_PARDI</name>
<dbReference type="AlphaFoldDB" id="A0A1Y4IGU0"/>
<dbReference type="RefSeq" id="WP_008771806.1">
    <property type="nucleotide sequence ID" value="NZ_CP103178.1"/>
</dbReference>